<gene>
    <name evidence="1" type="ORF">S01H1_09514</name>
</gene>
<name>X0U6S9_9ZZZZ</name>
<evidence type="ECO:0000313" key="1">
    <source>
        <dbReference type="EMBL" id="GAF84225.1"/>
    </source>
</evidence>
<comment type="caution">
    <text evidence="1">The sequence shown here is derived from an EMBL/GenBank/DDBJ whole genome shotgun (WGS) entry which is preliminary data.</text>
</comment>
<reference evidence="1" key="1">
    <citation type="journal article" date="2014" name="Front. Microbiol.">
        <title>High frequency of phylogenetically diverse reductive dehalogenase-homologous genes in deep subseafloor sedimentary metagenomes.</title>
        <authorList>
            <person name="Kawai M."/>
            <person name="Futagami T."/>
            <person name="Toyoda A."/>
            <person name="Takaki Y."/>
            <person name="Nishi S."/>
            <person name="Hori S."/>
            <person name="Arai W."/>
            <person name="Tsubouchi T."/>
            <person name="Morono Y."/>
            <person name="Uchiyama I."/>
            <person name="Ito T."/>
            <person name="Fujiyama A."/>
            <person name="Inagaki F."/>
            <person name="Takami H."/>
        </authorList>
    </citation>
    <scope>NUCLEOTIDE SEQUENCE</scope>
    <source>
        <strain evidence="1">Expedition CK06-06</strain>
    </source>
</reference>
<dbReference type="AlphaFoldDB" id="X0U6S9"/>
<protein>
    <submittedName>
        <fullName evidence="1">Uncharacterized protein</fullName>
    </submittedName>
</protein>
<sequence length="123" mass="13629">MATEISQPIFGASTMPFPSEATIEPFWVFGEITTLGGKTRRDVMARKYKYTLRWSLMSVTDYDNLEAVINALVAATFTYEKWPHSTSGVSCLGTLSARRLEYGAGDTNYLSSVTLILTEVSAR</sequence>
<organism evidence="1">
    <name type="scientific">marine sediment metagenome</name>
    <dbReference type="NCBI Taxonomy" id="412755"/>
    <lineage>
        <taxon>unclassified sequences</taxon>
        <taxon>metagenomes</taxon>
        <taxon>ecological metagenomes</taxon>
    </lineage>
</organism>
<dbReference type="EMBL" id="BARS01004862">
    <property type="protein sequence ID" value="GAF84225.1"/>
    <property type="molecule type" value="Genomic_DNA"/>
</dbReference>
<accession>X0U6S9</accession>
<proteinExistence type="predicted"/>